<feature type="compositionally biased region" description="Low complexity" evidence="4">
    <location>
        <begin position="482"/>
        <end position="495"/>
    </location>
</feature>
<gene>
    <name evidence="7" type="ORF">BAAM0483_08270</name>
</gene>
<dbReference type="Proteomes" id="UP000037239">
    <property type="component" value="Unassembled WGS sequence"/>
</dbReference>
<evidence type="ECO:0000259" key="6">
    <source>
        <dbReference type="Pfam" id="PF04024"/>
    </source>
</evidence>
<organism evidence="7 8">
    <name type="scientific">Bifidobacterium animalis subsp. animalis MCC 0483</name>
    <dbReference type="NCBI Taxonomy" id="1365955"/>
    <lineage>
        <taxon>Bacteria</taxon>
        <taxon>Bacillati</taxon>
        <taxon>Actinomycetota</taxon>
        <taxon>Actinomycetes</taxon>
        <taxon>Bifidobacteriales</taxon>
        <taxon>Bifidobacteriaceae</taxon>
        <taxon>Bifidobacterium</taxon>
    </lineage>
</organism>
<keyword evidence="3" id="KW-0902">Two-component regulatory system</keyword>
<dbReference type="InterPro" id="IPR036890">
    <property type="entry name" value="HATPase_C_sf"/>
</dbReference>
<evidence type="ECO:0000256" key="1">
    <source>
        <dbReference type="ARBA" id="ARBA00022679"/>
    </source>
</evidence>
<feature type="transmembrane region" description="Helical" evidence="5">
    <location>
        <begin position="157"/>
        <end position="177"/>
    </location>
</feature>
<dbReference type="SUPFAM" id="SSF55874">
    <property type="entry name" value="ATPase domain of HSP90 chaperone/DNA topoisomerase II/histidine kinase"/>
    <property type="match status" value="1"/>
</dbReference>
<keyword evidence="5" id="KW-0812">Transmembrane</keyword>
<accession>A0AB34T638</accession>
<keyword evidence="1" id="KW-0808">Transferase</keyword>
<protein>
    <submittedName>
        <fullName evidence="7">Histidine kinase</fullName>
    </submittedName>
</protein>
<evidence type="ECO:0000256" key="5">
    <source>
        <dbReference type="SAM" id="Phobius"/>
    </source>
</evidence>
<dbReference type="EMBL" id="AWFK01000015">
    <property type="protein sequence ID" value="KOA48377.1"/>
    <property type="molecule type" value="Genomic_DNA"/>
</dbReference>
<proteinExistence type="predicted"/>
<feature type="region of interest" description="Disordered" evidence="4">
    <location>
        <begin position="457"/>
        <end position="495"/>
    </location>
</feature>
<dbReference type="InterPro" id="IPR007168">
    <property type="entry name" value="Phageshock_PspC_N"/>
</dbReference>
<keyword evidence="2 7" id="KW-0418">Kinase</keyword>
<dbReference type="PANTHER" id="PTHR24421">
    <property type="entry name" value="NITRATE/NITRITE SENSOR PROTEIN NARX-RELATED"/>
    <property type="match status" value="1"/>
</dbReference>
<feature type="transmembrane region" description="Helical" evidence="5">
    <location>
        <begin position="57"/>
        <end position="77"/>
    </location>
</feature>
<feature type="domain" description="Phage shock protein PspC N-terminal" evidence="6">
    <location>
        <begin position="24"/>
        <end position="79"/>
    </location>
</feature>
<evidence type="ECO:0000256" key="2">
    <source>
        <dbReference type="ARBA" id="ARBA00022777"/>
    </source>
</evidence>
<evidence type="ECO:0000256" key="3">
    <source>
        <dbReference type="ARBA" id="ARBA00023012"/>
    </source>
</evidence>
<evidence type="ECO:0000313" key="8">
    <source>
        <dbReference type="Proteomes" id="UP000037239"/>
    </source>
</evidence>
<dbReference type="PANTHER" id="PTHR24421:SF61">
    <property type="entry name" value="OXYGEN SENSOR HISTIDINE KINASE NREB"/>
    <property type="match status" value="1"/>
</dbReference>
<feature type="transmembrane region" description="Helical" evidence="5">
    <location>
        <begin position="238"/>
        <end position="264"/>
    </location>
</feature>
<dbReference type="InterPro" id="IPR050482">
    <property type="entry name" value="Sensor_HK_TwoCompSys"/>
</dbReference>
<keyword evidence="5" id="KW-1133">Transmembrane helix</keyword>
<sequence>MRHNGTMSQIPEHLAPPLLPAKLPLMRPKQGRVIAGVARGISMHLGVSVAWVRIVFVPLACWFGVGALAYVALWIAIPEGNPVAEAARLRGTHSSRNAPLAKGNASVGESESPLFVSQTLDSAQDAWYAYTGLEQSAGSPAPVDSVRRTLANASKPAIFAGIGVVLIALPFGLNAVMRFSGSQMLPIVLCLVGMGLPWLNARARNGQACLTLVGEGLIFTAFLVFVAQTVAKNGAVPFGSAIACGFALLVTAICALIPLLMTLIRNIWQERALKEREEERADMTAHLHDGVLQTLALIQLHAGDEQQVFTLARSQERELRSWLYQERTTSDRSVSAGLQEIAAQVEDTHGKPIEVVTVGDARPSAQTDALLDAAGQAMVNAVTHGGEPVSVYCETDRHQVEVFVRDHGNGFDIDGIPPERLGIRESIIGRVRRRGGTVEIVSRPNWGTEVRMHMPLEASSDSSRTSGSPTDCAAQSGDPIRAVQSTQSAQSPQSA</sequence>
<evidence type="ECO:0000313" key="7">
    <source>
        <dbReference type="EMBL" id="KOA48377.1"/>
    </source>
</evidence>
<feature type="transmembrane region" description="Helical" evidence="5">
    <location>
        <begin position="208"/>
        <end position="226"/>
    </location>
</feature>
<dbReference type="Gene3D" id="3.30.565.10">
    <property type="entry name" value="Histidine kinase-like ATPase, C-terminal domain"/>
    <property type="match status" value="1"/>
</dbReference>
<name>A0AB34T638_9BIFI</name>
<evidence type="ECO:0000256" key="4">
    <source>
        <dbReference type="SAM" id="MobiDB-lite"/>
    </source>
</evidence>
<dbReference type="AlphaFoldDB" id="A0AB34T638"/>
<keyword evidence="5" id="KW-0472">Membrane</keyword>
<dbReference type="Pfam" id="PF04024">
    <property type="entry name" value="PspC"/>
    <property type="match status" value="1"/>
</dbReference>
<reference evidence="7 8" key="1">
    <citation type="journal article" date="2015" name="Int J Genomics">
        <title>Comparative Genomics Revealed Genetic Diversity and Species/Strain-Level Differences in Carbohydrate Metabolism of Three Probiotic Bifidobacterial Species.</title>
        <authorList>
            <person name="Odamaki T."/>
            <person name="Horigome A."/>
            <person name="Sugahara H."/>
            <person name="Hashikura N."/>
            <person name="Minami J."/>
            <person name="Xiao J.Z."/>
            <person name="Abe F."/>
        </authorList>
    </citation>
    <scope>NUCLEOTIDE SEQUENCE [LARGE SCALE GENOMIC DNA]</scope>
    <source>
        <strain evidence="7 8">MCC 0483</strain>
    </source>
</reference>
<feature type="compositionally biased region" description="Low complexity" evidence="4">
    <location>
        <begin position="459"/>
        <end position="468"/>
    </location>
</feature>
<dbReference type="GO" id="GO:0016301">
    <property type="term" value="F:kinase activity"/>
    <property type="evidence" value="ECO:0007669"/>
    <property type="project" value="UniProtKB-KW"/>
</dbReference>
<comment type="caution">
    <text evidence="7">The sequence shown here is derived from an EMBL/GenBank/DDBJ whole genome shotgun (WGS) entry which is preliminary data.</text>
</comment>
<feature type="transmembrane region" description="Helical" evidence="5">
    <location>
        <begin position="183"/>
        <end position="201"/>
    </location>
</feature>
<dbReference type="GO" id="GO:0000160">
    <property type="term" value="P:phosphorelay signal transduction system"/>
    <property type="evidence" value="ECO:0007669"/>
    <property type="project" value="UniProtKB-KW"/>
</dbReference>